<sequence>MSQHIARKLYYSPNLNPRVAVAVARHLNSPVEYVRFEPMGRDKEWVRPLNPNTRSPMLVEGSESLWETDAIALRLSQLSGTDFWPLDRLPEVMRWVSWSAHHFTRAADVLYFERIIVPQFIPRPPNEAAMANATADFLEFGRVLDDTLDGRVWLVDDRLSYADFRVASALPFAERAQLPLADFPNIWRWHEQLNQLDAWRTPFEGLA</sequence>
<dbReference type="PROSITE" id="PS50405">
    <property type="entry name" value="GST_CTER"/>
    <property type="match status" value="1"/>
</dbReference>
<dbReference type="InterPro" id="IPR004046">
    <property type="entry name" value="GST_C"/>
</dbReference>
<dbReference type="AlphaFoldDB" id="A0A933L098"/>
<comment type="similarity">
    <text evidence="1">Belongs to the GST superfamily.</text>
</comment>
<evidence type="ECO:0000313" key="3">
    <source>
        <dbReference type="EMBL" id="MBI4920742.1"/>
    </source>
</evidence>
<evidence type="ECO:0000256" key="1">
    <source>
        <dbReference type="RuleBase" id="RU003494"/>
    </source>
</evidence>
<comment type="caution">
    <text evidence="3">The sequence shown here is derived from an EMBL/GenBank/DDBJ whole genome shotgun (WGS) entry which is preliminary data.</text>
</comment>
<dbReference type="CDD" id="cd00570">
    <property type="entry name" value="GST_N_family"/>
    <property type="match status" value="1"/>
</dbReference>
<dbReference type="SUPFAM" id="SSF47616">
    <property type="entry name" value="GST C-terminal domain-like"/>
    <property type="match status" value="1"/>
</dbReference>
<dbReference type="PANTHER" id="PTHR44051:SF8">
    <property type="entry name" value="GLUTATHIONE S-TRANSFERASE GSTA"/>
    <property type="match status" value="1"/>
</dbReference>
<protein>
    <submittedName>
        <fullName evidence="3">Glutathione S-transferase family protein</fullName>
    </submittedName>
</protein>
<dbReference type="InterPro" id="IPR040079">
    <property type="entry name" value="Glutathione_S-Trfase"/>
</dbReference>
<dbReference type="Gene3D" id="3.40.30.10">
    <property type="entry name" value="Glutaredoxin"/>
    <property type="match status" value="1"/>
</dbReference>
<dbReference type="EMBL" id="JACRAF010000010">
    <property type="protein sequence ID" value="MBI4920742.1"/>
    <property type="molecule type" value="Genomic_DNA"/>
</dbReference>
<gene>
    <name evidence="3" type="ORF">HY834_03265</name>
</gene>
<name>A0A933L098_9HYPH</name>
<dbReference type="Gene3D" id="1.20.1050.10">
    <property type="match status" value="1"/>
</dbReference>
<dbReference type="InterPro" id="IPR010987">
    <property type="entry name" value="Glutathione-S-Trfase_C-like"/>
</dbReference>
<dbReference type="PANTHER" id="PTHR44051">
    <property type="entry name" value="GLUTATHIONE S-TRANSFERASE-RELATED"/>
    <property type="match status" value="1"/>
</dbReference>
<feature type="domain" description="GST C-terminal" evidence="2">
    <location>
        <begin position="85"/>
        <end position="207"/>
    </location>
</feature>
<evidence type="ECO:0000259" key="2">
    <source>
        <dbReference type="PROSITE" id="PS50405"/>
    </source>
</evidence>
<dbReference type="Proteomes" id="UP000782610">
    <property type="component" value="Unassembled WGS sequence"/>
</dbReference>
<evidence type="ECO:0000313" key="4">
    <source>
        <dbReference type="Proteomes" id="UP000782610"/>
    </source>
</evidence>
<dbReference type="InterPro" id="IPR004045">
    <property type="entry name" value="Glutathione_S-Trfase_N"/>
</dbReference>
<dbReference type="InterPro" id="IPR036249">
    <property type="entry name" value="Thioredoxin-like_sf"/>
</dbReference>
<reference evidence="3" key="1">
    <citation type="submission" date="2020-07" db="EMBL/GenBank/DDBJ databases">
        <title>Huge and variable diversity of episymbiotic CPR bacteria and DPANN archaea in groundwater ecosystems.</title>
        <authorList>
            <person name="He C.Y."/>
            <person name="Keren R."/>
            <person name="Whittaker M."/>
            <person name="Farag I.F."/>
            <person name="Doudna J."/>
            <person name="Cate J.H.D."/>
            <person name="Banfield J.F."/>
        </authorList>
    </citation>
    <scope>NUCLEOTIDE SEQUENCE</scope>
    <source>
        <strain evidence="3">NC_groundwater_1586_Pr3_B-0.1um_66_15</strain>
    </source>
</reference>
<dbReference type="SUPFAM" id="SSF52833">
    <property type="entry name" value="Thioredoxin-like"/>
    <property type="match status" value="1"/>
</dbReference>
<dbReference type="SFLD" id="SFLDS00019">
    <property type="entry name" value="Glutathione_Transferase_(cytos"/>
    <property type="match status" value="1"/>
</dbReference>
<accession>A0A933L098</accession>
<organism evidence="3 4">
    <name type="scientific">Devosia nanyangense</name>
    <dbReference type="NCBI Taxonomy" id="1228055"/>
    <lineage>
        <taxon>Bacteria</taxon>
        <taxon>Pseudomonadati</taxon>
        <taxon>Pseudomonadota</taxon>
        <taxon>Alphaproteobacteria</taxon>
        <taxon>Hyphomicrobiales</taxon>
        <taxon>Devosiaceae</taxon>
        <taxon>Devosia</taxon>
    </lineage>
</organism>
<dbReference type="Pfam" id="PF02798">
    <property type="entry name" value="GST_N"/>
    <property type="match status" value="1"/>
</dbReference>
<proteinExistence type="inferred from homology"/>
<dbReference type="Pfam" id="PF00043">
    <property type="entry name" value="GST_C"/>
    <property type="match status" value="1"/>
</dbReference>
<dbReference type="InterPro" id="IPR036282">
    <property type="entry name" value="Glutathione-S-Trfase_C_sf"/>
</dbReference>